<dbReference type="Proteomes" id="UP000439903">
    <property type="component" value="Unassembled WGS sequence"/>
</dbReference>
<dbReference type="InterPro" id="IPR032675">
    <property type="entry name" value="LRR_dom_sf"/>
</dbReference>
<gene>
    <name evidence="1" type="ORF">F8M41_002529</name>
</gene>
<organism evidence="1 2">
    <name type="scientific">Gigaspora margarita</name>
    <dbReference type="NCBI Taxonomy" id="4874"/>
    <lineage>
        <taxon>Eukaryota</taxon>
        <taxon>Fungi</taxon>
        <taxon>Fungi incertae sedis</taxon>
        <taxon>Mucoromycota</taxon>
        <taxon>Glomeromycotina</taxon>
        <taxon>Glomeromycetes</taxon>
        <taxon>Diversisporales</taxon>
        <taxon>Gigasporaceae</taxon>
        <taxon>Gigaspora</taxon>
    </lineage>
</organism>
<dbReference type="AlphaFoldDB" id="A0A8H3XEQ3"/>
<accession>A0A8H3XEQ3</accession>
<proteinExistence type="predicted"/>
<dbReference type="Gene3D" id="3.80.10.10">
    <property type="entry name" value="Ribonuclease Inhibitor"/>
    <property type="match status" value="1"/>
</dbReference>
<name>A0A8H3XEQ3_GIGMA</name>
<reference evidence="1 2" key="1">
    <citation type="journal article" date="2019" name="Environ. Microbiol.">
        <title>At the nexus of three kingdoms: the genome of the mycorrhizal fungus Gigaspora margarita provides insights into plant, endobacterial and fungal interactions.</title>
        <authorList>
            <person name="Venice F."/>
            <person name="Ghignone S."/>
            <person name="Salvioli di Fossalunga A."/>
            <person name="Amselem J."/>
            <person name="Novero M."/>
            <person name="Xianan X."/>
            <person name="Sedzielewska Toro K."/>
            <person name="Morin E."/>
            <person name="Lipzen A."/>
            <person name="Grigoriev I.V."/>
            <person name="Henrissat B."/>
            <person name="Martin F.M."/>
            <person name="Bonfante P."/>
        </authorList>
    </citation>
    <scope>NUCLEOTIDE SEQUENCE [LARGE SCALE GENOMIC DNA]</scope>
    <source>
        <strain evidence="1 2">BEG34</strain>
    </source>
</reference>
<dbReference type="OrthoDB" id="2347843at2759"/>
<evidence type="ECO:0008006" key="3">
    <source>
        <dbReference type="Google" id="ProtNLM"/>
    </source>
</evidence>
<protein>
    <recommendedName>
        <fullName evidence="3">F-box domain-containing protein</fullName>
    </recommendedName>
</protein>
<dbReference type="SUPFAM" id="SSF52047">
    <property type="entry name" value="RNI-like"/>
    <property type="match status" value="1"/>
</dbReference>
<comment type="caution">
    <text evidence="1">The sequence shown here is derived from an EMBL/GenBank/DDBJ whole genome shotgun (WGS) entry which is preliminary data.</text>
</comment>
<sequence length="507" mass="58814">MASKIFMGDMPELMDNILNNLNEDIHSLHSCALVSRFWSKMSIPILWSDPFSLSRKSSFIPIYLSSLNEHDIFILNECGIVVDFPNTLFNYAIFLKVMDLFVLDCLVEDWIELSNINLHKDSKIVKYELANLLFKLFIERGATLSKFDLRMSSDSDEETFDIKPEIFYLLGRNGTFFSQLQDLSVFIKIKPCPQNAITLLKILIDNAKKINKLKFTEFDYDPQLFHTFSCVIKSQEQLKWFSLVASFGLIISALRCQQNSLREVRMESCDCSNKDFDELMNCKNLEVIRTYHCRNVDRLLNRLGNSLHKINTLDICSYSIDASNIIQLLQKSGSLLKRLRISSDSKEIISLPLLLETLISSCPNIVYLQFSSMKLSTQFLNLICGLQKLQFLTFSWIDDGSEEEMKACVMRFAEILPLSLNYLNLSNSWNNSSSHIDVFLNYCNAPLKKLLLKINDDEKIVEALIGFNIRKKTLNMVYLRDFNSRFRFYLEKYVKLVPFIHIYVDCC</sequence>
<evidence type="ECO:0000313" key="1">
    <source>
        <dbReference type="EMBL" id="KAF0449297.1"/>
    </source>
</evidence>
<keyword evidence="2" id="KW-1185">Reference proteome</keyword>
<dbReference type="EMBL" id="WTPW01001216">
    <property type="protein sequence ID" value="KAF0449297.1"/>
    <property type="molecule type" value="Genomic_DNA"/>
</dbReference>
<evidence type="ECO:0000313" key="2">
    <source>
        <dbReference type="Proteomes" id="UP000439903"/>
    </source>
</evidence>